<dbReference type="Proteomes" id="UP000515561">
    <property type="component" value="Chromosome"/>
</dbReference>
<dbReference type="RefSeq" id="WP_184091707.1">
    <property type="nucleotide sequence ID" value="NZ_AP023367.1"/>
</dbReference>
<keyword evidence="3" id="KW-1185">Reference proteome</keyword>
<protein>
    <submittedName>
        <fullName evidence="2">Transcriptional regulator</fullName>
    </submittedName>
</protein>
<dbReference type="KEGG" id="acel:acsn021_36900"/>
<sequence>MDFSNRLKYLRQKHKLTQGELAAVIGLKSTAISNYESKRNEPSLEKLISLSDYFNVSCDYMLGITDNSLRVGSDDLDDETADFFILYRRLNNLNTSEIRNYARYLLYKQEKLAQSLKENNP</sequence>
<dbReference type="PANTHER" id="PTHR46558">
    <property type="entry name" value="TRACRIPTIONAL REGULATORY PROTEIN-RELATED-RELATED"/>
    <property type="match status" value="1"/>
</dbReference>
<dbReference type="Gene3D" id="1.10.260.40">
    <property type="entry name" value="lambda repressor-like DNA-binding domains"/>
    <property type="match status" value="1"/>
</dbReference>
<dbReference type="SUPFAM" id="SSF47413">
    <property type="entry name" value="lambda repressor-like DNA-binding domains"/>
    <property type="match status" value="1"/>
</dbReference>
<dbReference type="EMBL" id="AP023367">
    <property type="protein sequence ID" value="BCJ96121.1"/>
    <property type="molecule type" value="Genomic_DNA"/>
</dbReference>
<reference evidence="2 3" key="1">
    <citation type="journal article" date="2016" name="Int. J. Syst. Evol. Microbiol.">
        <title>Descriptions of Anaerotaenia torta gen. nov., sp. nov. and Anaerocolumna cellulosilytica gen. nov., sp. nov. isolated from a methanogenic reactor of cattle waste.</title>
        <authorList>
            <person name="Uek A."/>
            <person name="Ohtaki Y."/>
            <person name="Kaku N."/>
            <person name="Ueki K."/>
        </authorList>
    </citation>
    <scope>NUCLEOTIDE SEQUENCE [LARGE SCALE GENOMIC DNA]</scope>
    <source>
        <strain evidence="2 3">SN021</strain>
    </source>
</reference>
<evidence type="ECO:0000313" key="2">
    <source>
        <dbReference type="EMBL" id="BCJ96121.1"/>
    </source>
</evidence>
<dbReference type="AlphaFoldDB" id="A0A6S6RBF4"/>
<accession>A0A6S6RBF4</accession>
<dbReference type="CDD" id="cd00093">
    <property type="entry name" value="HTH_XRE"/>
    <property type="match status" value="1"/>
</dbReference>
<organism evidence="2 3">
    <name type="scientific">Anaerocolumna cellulosilytica</name>
    <dbReference type="NCBI Taxonomy" id="433286"/>
    <lineage>
        <taxon>Bacteria</taxon>
        <taxon>Bacillati</taxon>
        <taxon>Bacillota</taxon>
        <taxon>Clostridia</taxon>
        <taxon>Lachnospirales</taxon>
        <taxon>Lachnospiraceae</taxon>
        <taxon>Anaerocolumna</taxon>
    </lineage>
</organism>
<evidence type="ECO:0000313" key="3">
    <source>
        <dbReference type="Proteomes" id="UP000515561"/>
    </source>
</evidence>
<keyword evidence="1" id="KW-0238">DNA-binding</keyword>
<gene>
    <name evidence="2" type="ORF">acsn021_36900</name>
</gene>
<name>A0A6S6RBF4_9FIRM</name>
<dbReference type="PANTHER" id="PTHR46558:SF11">
    <property type="entry name" value="HTH-TYPE TRANSCRIPTIONAL REGULATOR XRE"/>
    <property type="match status" value="1"/>
</dbReference>
<proteinExistence type="predicted"/>
<dbReference type="InterPro" id="IPR001387">
    <property type="entry name" value="Cro/C1-type_HTH"/>
</dbReference>
<dbReference type="PROSITE" id="PS50943">
    <property type="entry name" value="HTH_CROC1"/>
    <property type="match status" value="1"/>
</dbReference>
<dbReference type="SMART" id="SM00530">
    <property type="entry name" value="HTH_XRE"/>
    <property type="match status" value="1"/>
</dbReference>
<dbReference type="GO" id="GO:0003677">
    <property type="term" value="F:DNA binding"/>
    <property type="evidence" value="ECO:0007669"/>
    <property type="project" value="UniProtKB-KW"/>
</dbReference>
<dbReference type="InterPro" id="IPR010982">
    <property type="entry name" value="Lambda_DNA-bd_dom_sf"/>
</dbReference>
<evidence type="ECO:0000256" key="1">
    <source>
        <dbReference type="ARBA" id="ARBA00023125"/>
    </source>
</evidence>
<dbReference type="Pfam" id="PF01381">
    <property type="entry name" value="HTH_3"/>
    <property type="match status" value="1"/>
</dbReference>